<proteinExistence type="predicted"/>
<organism evidence="1 2">
    <name type="scientific">Ramlibacter ginsenosidimutans</name>
    <dbReference type="NCBI Taxonomy" id="502333"/>
    <lineage>
        <taxon>Bacteria</taxon>
        <taxon>Pseudomonadati</taxon>
        <taxon>Pseudomonadota</taxon>
        <taxon>Betaproteobacteria</taxon>
        <taxon>Burkholderiales</taxon>
        <taxon>Comamonadaceae</taxon>
        <taxon>Ramlibacter</taxon>
    </lineage>
</organism>
<accession>A0A934WLD3</accession>
<comment type="caution">
    <text evidence="1">The sequence shown here is derived from an EMBL/GenBank/DDBJ whole genome shotgun (WGS) entry which is preliminary data.</text>
</comment>
<reference evidence="1" key="1">
    <citation type="journal article" date="2012" name="J. Microbiol. Biotechnol.">
        <title>Ramlibacter ginsenosidimutans sp. nov., with ginsenoside-converting activity.</title>
        <authorList>
            <person name="Wang L."/>
            <person name="An D.S."/>
            <person name="Kim S.G."/>
            <person name="Jin F.X."/>
            <person name="Kim S.C."/>
            <person name="Lee S.T."/>
            <person name="Im W.T."/>
        </authorList>
    </citation>
    <scope>NUCLEOTIDE SEQUENCE</scope>
    <source>
        <strain evidence="1">KACC 17527</strain>
    </source>
</reference>
<dbReference type="RefSeq" id="WP_201170498.1">
    <property type="nucleotide sequence ID" value="NZ_JAEPWM010000003.1"/>
</dbReference>
<sequence>MPYGREQSFKLVPGALLADRMLIGVPTSTFSLDATVAVGAALGMPTAAQQIVTQRFGEANAVFFATEESGVHRVFKLYLEFWDAVRRRVRAGDASPQLLHLGVKWDSARPGHFEEAHYICVPLLNTRDVLQRMRAVVPEAAPAAAVDIAQDIVRLAARVRPQAPFLYLEVSETGNPRRSFDVNLYKSGLAVADAASQLRAAAAHFAVAGERFEAVLAGMQQMPLGHIAAGCDRRGGEFFSVYAEVAPLP</sequence>
<dbReference type="Proteomes" id="UP000630528">
    <property type="component" value="Unassembled WGS sequence"/>
</dbReference>
<evidence type="ECO:0000313" key="1">
    <source>
        <dbReference type="EMBL" id="MBK6006649.1"/>
    </source>
</evidence>
<keyword evidence="2" id="KW-1185">Reference proteome</keyword>
<dbReference type="EMBL" id="JAEPWM010000003">
    <property type="protein sequence ID" value="MBK6006649.1"/>
    <property type="molecule type" value="Genomic_DNA"/>
</dbReference>
<gene>
    <name evidence="1" type="ORF">JJB11_11150</name>
</gene>
<name>A0A934WLD3_9BURK</name>
<reference evidence="1" key="2">
    <citation type="submission" date="2021-01" db="EMBL/GenBank/DDBJ databases">
        <authorList>
            <person name="Kang M."/>
        </authorList>
    </citation>
    <scope>NUCLEOTIDE SEQUENCE</scope>
    <source>
        <strain evidence="1">KACC 17527</strain>
    </source>
</reference>
<protein>
    <submittedName>
        <fullName evidence="1">Uncharacterized protein</fullName>
    </submittedName>
</protein>
<evidence type="ECO:0000313" key="2">
    <source>
        <dbReference type="Proteomes" id="UP000630528"/>
    </source>
</evidence>
<dbReference type="AlphaFoldDB" id="A0A934WLD3"/>